<dbReference type="SUPFAM" id="SSF53474">
    <property type="entry name" value="alpha/beta-Hydrolases"/>
    <property type="match status" value="1"/>
</dbReference>
<gene>
    <name evidence="3" type="ORF">PVAP13_2NG280303</name>
</gene>
<dbReference type="InterPro" id="IPR001563">
    <property type="entry name" value="Peptidase_S10"/>
</dbReference>
<dbReference type="PANTHER" id="PTHR11802">
    <property type="entry name" value="SERINE PROTEASE FAMILY S10 SERINE CARBOXYPEPTIDASE"/>
    <property type="match status" value="1"/>
</dbReference>
<keyword evidence="4" id="KW-1185">Reference proteome</keyword>
<dbReference type="EMBL" id="CM029040">
    <property type="protein sequence ID" value="KAG2633293.1"/>
    <property type="molecule type" value="Genomic_DNA"/>
</dbReference>
<comment type="caution">
    <text evidence="3">The sequence shown here is derived from an EMBL/GenBank/DDBJ whole genome shotgun (WGS) entry which is preliminary data.</text>
</comment>
<evidence type="ECO:0000256" key="2">
    <source>
        <dbReference type="SAM" id="SignalP"/>
    </source>
</evidence>
<evidence type="ECO:0000256" key="1">
    <source>
        <dbReference type="ARBA" id="ARBA00009431"/>
    </source>
</evidence>
<comment type="similarity">
    <text evidence="1">Belongs to the peptidase S10 family.</text>
</comment>
<keyword evidence="2" id="KW-0732">Signal</keyword>
<dbReference type="InterPro" id="IPR029058">
    <property type="entry name" value="AB_hydrolase_fold"/>
</dbReference>
<dbReference type="PANTHER" id="PTHR11802:SF260">
    <property type="entry name" value="SERINE CARBOXYPEPTIDASE-LIKE 19"/>
    <property type="match status" value="1"/>
</dbReference>
<dbReference type="AlphaFoldDB" id="A0A8T0VL71"/>
<reference evidence="3" key="1">
    <citation type="submission" date="2020-05" db="EMBL/GenBank/DDBJ databases">
        <title>WGS assembly of Panicum virgatum.</title>
        <authorList>
            <person name="Lovell J.T."/>
            <person name="Jenkins J."/>
            <person name="Shu S."/>
            <person name="Juenger T.E."/>
            <person name="Schmutz J."/>
        </authorList>
    </citation>
    <scope>NUCLEOTIDE SEQUENCE</scope>
    <source>
        <strain evidence="3">AP13</strain>
    </source>
</reference>
<proteinExistence type="inferred from homology"/>
<protein>
    <submittedName>
        <fullName evidence="3">Uncharacterized protein</fullName>
    </submittedName>
</protein>
<dbReference type="Gene3D" id="3.40.50.1820">
    <property type="entry name" value="alpha/beta hydrolase"/>
    <property type="match status" value="1"/>
</dbReference>
<dbReference type="GO" id="GO:0004185">
    <property type="term" value="F:serine-type carboxypeptidase activity"/>
    <property type="evidence" value="ECO:0007669"/>
    <property type="project" value="InterPro"/>
</dbReference>
<feature type="signal peptide" evidence="2">
    <location>
        <begin position="1"/>
        <end position="35"/>
    </location>
</feature>
<organism evidence="3 4">
    <name type="scientific">Panicum virgatum</name>
    <name type="common">Blackwell switchgrass</name>
    <dbReference type="NCBI Taxonomy" id="38727"/>
    <lineage>
        <taxon>Eukaryota</taxon>
        <taxon>Viridiplantae</taxon>
        <taxon>Streptophyta</taxon>
        <taxon>Embryophyta</taxon>
        <taxon>Tracheophyta</taxon>
        <taxon>Spermatophyta</taxon>
        <taxon>Magnoliopsida</taxon>
        <taxon>Liliopsida</taxon>
        <taxon>Poales</taxon>
        <taxon>Poaceae</taxon>
        <taxon>PACMAD clade</taxon>
        <taxon>Panicoideae</taxon>
        <taxon>Panicodae</taxon>
        <taxon>Paniceae</taxon>
        <taxon>Panicinae</taxon>
        <taxon>Panicum</taxon>
        <taxon>Panicum sect. Hiantes</taxon>
    </lineage>
</organism>
<feature type="chain" id="PRO_5035876323" evidence="2">
    <location>
        <begin position="36"/>
        <end position="215"/>
    </location>
</feature>
<evidence type="ECO:0000313" key="3">
    <source>
        <dbReference type="EMBL" id="KAG2633293.1"/>
    </source>
</evidence>
<dbReference type="GO" id="GO:0006508">
    <property type="term" value="P:proteolysis"/>
    <property type="evidence" value="ECO:0007669"/>
    <property type="project" value="InterPro"/>
</dbReference>
<accession>A0A8T0VL71</accession>
<dbReference type="GO" id="GO:0016747">
    <property type="term" value="F:acyltransferase activity, transferring groups other than amino-acyl groups"/>
    <property type="evidence" value="ECO:0007669"/>
    <property type="project" value="TreeGrafter"/>
</dbReference>
<dbReference type="Proteomes" id="UP000823388">
    <property type="component" value="Chromosome 2N"/>
</dbReference>
<sequence length="215" mass="23291">MMTTAAAAGRLLRLSSRCILVVVFLLAACASSGSGRVVTSLPGFDGPLPFHLETGYVEMDKQNGAELFYYFVPSESGAAAPFLLWLTGGDRCSVFSGLAFEIGPIRFVVEPYDGTLPRLRYNQNSWTKTILSYCQGHDYINPGNALCAQAMNTFNDLIDEVEKAQVLLDKCVYASAVPNVNSKTDGSDGSEIFAVLTAKPLDFSKMTTICWASLK</sequence>
<name>A0A8T0VL71_PANVG</name>
<dbReference type="GO" id="GO:0019748">
    <property type="term" value="P:secondary metabolic process"/>
    <property type="evidence" value="ECO:0007669"/>
    <property type="project" value="TreeGrafter"/>
</dbReference>
<dbReference type="Pfam" id="PF00450">
    <property type="entry name" value="Peptidase_S10"/>
    <property type="match status" value="1"/>
</dbReference>
<evidence type="ECO:0000313" key="4">
    <source>
        <dbReference type="Proteomes" id="UP000823388"/>
    </source>
</evidence>